<evidence type="ECO:0000313" key="2">
    <source>
        <dbReference type="EMBL" id="SMD09079.1"/>
    </source>
</evidence>
<dbReference type="RefSeq" id="WP_176215633.1">
    <property type="nucleotide sequence ID" value="NZ_CP155572.1"/>
</dbReference>
<proteinExistence type="predicted"/>
<gene>
    <name evidence="2" type="ORF">SAMN04488500_12439</name>
</gene>
<accession>A0A1W2EHB7</accession>
<evidence type="ECO:0000256" key="1">
    <source>
        <dbReference type="SAM" id="MobiDB-lite"/>
    </source>
</evidence>
<evidence type="ECO:0000313" key="3">
    <source>
        <dbReference type="Proteomes" id="UP000192738"/>
    </source>
</evidence>
<dbReference type="EMBL" id="FWXI01000024">
    <property type="protein sequence ID" value="SMD09079.1"/>
    <property type="molecule type" value="Genomic_DNA"/>
</dbReference>
<dbReference type="AlphaFoldDB" id="A0A1W2EHB7"/>
<sequence>MVTRIEPIQRVDLTNRDRHGATDGDRKKSQYGKSFKEVFAKELAVTAKASAARV</sequence>
<dbReference type="Proteomes" id="UP000192738">
    <property type="component" value="Unassembled WGS sequence"/>
</dbReference>
<dbReference type="STRING" id="112901.SAMN04488500_12439"/>
<organism evidence="2 3">
    <name type="scientific">Sporomusa malonica</name>
    <dbReference type="NCBI Taxonomy" id="112901"/>
    <lineage>
        <taxon>Bacteria</taxon>
        <taxon>Bacillati</taxon>
        <taxon>Bacillota</taxon>
        <taxon>Negativicutes</taxon>
        <taxon>Selenomonadales</taxon>
        <taxon>Sporomusaceae</taxon>
        <taxon>Sporomusa</taxon>
    </lineage>
</organism>
<reference evidence="2 3" key="1">
    <citation type="submission" date="2017-04" db="EMBL/GenBank/DDBJ databases">
        <authorList>
            <person name="Afonso C.L."/>
            <person name="Miller P.J."/>
            <person name="Scott M.A."/>
            <person name="Spackman E."/>
            <person name="Goraichik I."/>
            <person name="Dimitrov K.M."/>
            <person name="Suarez D.L."/>
            <person name="Swayne D.E."/>
        </authorList>
    </citation>
    <scope>NUCLEOTIDE SEQUENCE [LARGE SCALE GENOMIC DNA]</scope>
    <source>
        <strain evidence="2 3">DSM 5090</strain>
    </source>
</reference>
<feature type="compositionally biased region" description="Basic and acidic residues" evidence="1">
    <location>
        <begin position="7"/>
        <end position="29"/>
    </location>
</feature>
<keyword evidence="3" id="KW-1185">Reference proteome</keyword>
<name>A0A1W2EHB7_9FIRM</name>
<feature type="region of interest" description="Disordered" evidence="1">
    <location>
        <begin position="1"/>
        <end position="29"/>
    </location>
</feature>
<protein>
    <submittedName>
        <fullName evidence="2">Uncharacterized protein</fullName>
    </submittedName>
</protein>